<dbReference type="PANTHER" id="PTHR43722:SF1">
    <property type="entry name" value="PROLINE IMINOPEPTIDASE"/>
    <property type="match status" value="1"/>
</dbReference>
<organism evidence="6 7">
    <name type="scientific">Flavobacterium algoritolerans</name>
    <dbReference type="NCBI Taxonomy" id="3041254"/>
    <lineage>
        <taxon>Bacteria</taxon>
        <taxon>Pseudomonadati</taxon>
        <taxon>Bacteroidota</taxon>
        <taxon>Flavobacteriia</taxon>
        <taxon>Flavobacteriales</taxon>
        <taxon>Flavobacteriaceae</taxon>
        <taxon>Flavobacterium</taxon>
    </lineage>
</organism>
<keyword evidence="2" id="KW-0472">Membrane</keyword>
<evidence type="ECO:0000313" key="6">
    <source>
        <dbReference type="EMBL" id="MDI5896005.1"/>
    </source>
</evidence>
<dbReference type="SUPFAM" id="SSF53474">
    <property type="entry name" value="alpha/beta-Hydrolases"/>
    <property type="match status" value="1"/>
</dbReference>
<keyword evidence="2" id="KW-1133">Transmembrane helix</keyword>
<evidence type="ECO:0000256" key="1">
    <source>
        <dbReference type="ARBA" id="ARBA00021843"/>
    </source>
</evidence>
<dbReference type="Pfam" id="PF08386">
    <property type="entry name" value="Abhydrolase_4"/>
    <property type="match status" value="1"/>
</dbReference>
<dbReference type="InterPro" id="IPR005944">
    <property type="entry name" value="Pro_iminopeptidase"/>
</dbReference>
<feature type="transmembrane region" description="Helical" evidence="2">
    <location>
        <begin position="593"/>
        <end position="613"/>
    </location>
</feature>
<feature type="domain" description="Peptidase S33 tripeptidyl aminopeptidase-like C-terminal" evidence="5">
    <location>
        <begin position="388"/>
        <end position="475"/>
    </location>
</feature>
<feature type="transmembrane region" description="Helical" evidence="2">
    <location>
        <begin position="625"/>
        <end position="644"/>
    </location>
</feature>
<dbReference type="Pfam" id="PF00561">
    <property type="entry name" value="Abhydrolase_1"/>
    <property type="match status" value="1"/>
</dbReference>
<feature type="transmembrane region" description="Helical" evidence="2">
    <location>
        <begin position="550"/>
        <end position="573"/>
    </location>
</feature>
<evidence type="ECO:0000259" key="4">
    <source>
        <dbReference type="Pfam" id="PF00561"/>
    </source>
</evidence>
<evidence type="ECO:0000313" key="7">
    <source>
        <dbReference type="Proteomes" id="UP001243403"/>
    </source>
</evidence>
<reference evidence="6 7" key="1">
    <citation type="submission" date="2023-04" db="EMBL/GenBank/DDBJ databases">
        <title>Two novel species of Flavobacterium.</title>
        <authorList>
            <person name="Liu Q."/>
            <person name="Xin Y.-H."/>
        </authorList>
    </citation>
    <scope>NUCLEOTIDE SEQUENCE [LARGE SCALE GENOMIC DNA]</scope>
    <source>
        <strain evidence="6 7">LB1P51</strain>
    </source>
</reference>
<dbReference type="Gene3D" id="3.40.50.1820">
    <property type="entry name" value="alpha/beta hydrolase"/>
    <property type="match status" value="1"/>
</dbReference>
<keyword evidence="7" id="KW-1185">Reference proteome</keyword>
<dbReference type="InterPro" id="IPR029058">
    <property type="entry name" value="AB_hydrolase_fold"/>
</dbReference>
<evidence type="ECO:0000256" key="3">
    <source>
        <dbReference type="SAM" id="SignalP"/>
    </source>
</evidence>
<dbReference type="EMBL" id="JASCRZ010000007">
    <property type="protein sequence ID" value="MDI5896005.1"/>
    <property type="molecule type" value="Genomic_DNA"/>
</dbReference>
<protein>
    <recommendedName>
        <fullName evidence="1">Proline iminopeptidase</fullName>
    </recommendedName>
</protein>
<feature type="domain" description="AB hydrolase-1" evidence="4">
    <location>
        <begin position="81"/>
        <end position="236"/>
    </location>
</feature>
<sequence>MKNFVKLFVLLCLLPTCMFSQVNNFKFEKTTSFFPEEKKINQEAVEWGYLIVPENWDKPEGKTIKIAVAVLKKESKNSNSNPVVYISGGPGAGGIEEIWGWLKHSLRKNSDIVLLDVRGTGFSFPRLCPDLGKKFLEILSKNQNSTEDEREKAIAAIACKQDLINRNIDINAYTSKSISKDLDALKKVLKYSKWNVYSVSYGTYTAQVYANDFPQDIKTLILDSSISDISQYYNHNTSNYMNSLKKVFEACENDLVCNKQYPNLENVYYSTIEKLDKNPITVTVDKKIIPSGKFTYNVEDFKIAIQQSLYNEKLIEVLPLLITEFNKGNKSTLSSLVVAFSSALGLDYGVYYSVSCNEAIPNNSILEFDKDGLAFNKLKGGLSFYKSDFSVCNEWNFGVDQSSKVIYDLSRLSTLTAPVLVFSGAFDPITPPSNGKATMRKFKNGFLVNALVSGHAPSFSKIGAKIVDEFINNPDQNPNVKEFQSNTKVHFVTDVKINGGVSKFANSLNEFNLLFFAPFFIALIILLISIFNFCYGLIRNRKDTTQNKFMKSLILITSLLGLFSIVGFILAISSTAQDNFYILAFGVSNKFDYLFIIQWIFIVFIIISIFYFVLKIKSISNRSVIATILFSLLLIGVYFQYWGFLF</sequence>
<feature type="transmembrane region" description="Helical" evidence="2">
    <location>
        <begin position="513"/>
        <end position="538"/>
    </location>
</feature>
<dbReference type="RefSeq" id="WP_282718436.1">
    <property type="nucleotide sequence ID" value="NZ_JASCRZ010000007.1"/>
</dbReference>
<keyword evidence="2" id="KW-0812">Transmembrane</keyword>
<proteinExistence type="predicted"/>
<dbReference type="InterPro" id="IPR013595">
    <property type="entry name" value="Pept_S33_TAP-like_C"/>
</dbReference>
<feature type="chain" id="PRO_5045329170" description="Proline iminopeptidase" evidence="3">
    <location>
        <begin position="23"/>
        <end position="646"/>
    </location>
</feature>
<name>A0ABT6VCS0_9FLAO</name>
<keyword evidence="3" id="KW-0732">Signal</keyword>
<dbReference type="PANTHER" id="PTHR43722">
    <property type="entry name" value="PROLINE IMINOPEPTIDASE"/>
    <property type="match status" value="1"/>
</dbReference>
<evidence type="ECO:0000259" key="5">
    <source>
        <dbReference type="Pfam" id="PF08386"/>
    </source>
</evidence>
<gene>
    <name evidence="6" type="ORF">QLS65_14000</name>
</gene>
<dbReference type="Proteomes" id="UP001243403">
    <property type="component" value="Unassembled WGS sequence"/>
</dbReference>
<dbReference type="GO" id="GO:0016787">
    <property type="term" value="F:hydrolase activity"/>
    <property type="evidence" value="ECO:0007669"/>
    <property type="project" value="UniProtKB-KW"/>
</dbReference>
<comment type="caution">
    <text evidence="6">The sequence shown here is derived from an EMBL/GenBank/DDBJ whole genome shotgun (WGS) entry which is preliminary data.</text>
</comment>
<feature type="signal peptide" evidence="3">
    <location>
        <begin position="1"/>
        <end position="22"/>
    </location>
</feature>
<keyword evidence="6" id="KW-0378">Hydrolase</keyword>
<evidence type="ECO:0000256" key="2">
    <source>
        <dbReference type="SAM" id="Phobius"/>
    </source>
</evidence>
<accession>A0ABT6VCS0</accession>
<dbReference type="InterPro" id="IPR000073">
    <property type="entry name" value="AB_hydrolase_1"/>
</dbReference>